<evidence type="ECO:0000313" key="2">
    <source>
        <dbReference type="Proteomes" id="UP001055879"/>
    </source>
</evidence>
<dbReference type="Proteomes" id="UP001055879">
    <property type="component" value="Linkage Group LG05"/>
</dbReference>
<keyword evidence="2" id="KW-1185">Reference proteome</keyword>
<reference evidence="1 2" key="2">
    <citation type="journal article" date="2022" name="Mol. Ecol. Resour.">
        <title>The genomes of chicory, endive, great burdock and yacon provide insights into Asteraceae paleo-polyploidization history and plant inulin production.</title>
        <authorList>
            <person name="Fan W."/>
            <person name="Wang S."/>
            <person name="Wang H."/>
            <person name="Wang A."/>
            <person name="Jiang F."/>
            <person name="Liu H."/>
            <person name="Zhao H."/>
            <person name="Xu D."/>
            <person name="Zhang Y."/>
        </authorList>
    </citation>
    <scope>NUCLEOTIDE SEQUENCE [LARGE SCALE GENOMIC DNA]</scope>
    <source>
        <strain evidence="2">cv. Niubang</strain>
    </source>
</reference>
<proteinExistence type="predicted"/>
<gene>
    <name evidence="1" type="ORF">L6452_17993</name>
</gene>
<comment type="caution">
    <text evidence="1">The sequence shown here is derived from an EMBL/GenBank/DDBJ whole genome shotgun (WGS) entry which is preliminary data.</text>
</comment>
<name>A0ACB9C4Y8_ARCLA</name>
<reference evidence="2" key="1">
    <citation type="journal article" date="2022" name="Mol. Ecol. Resour.">
        <title>The genomes of chicory, endive, great burdock and yacon provide insights into Asteraceae palaeo-polyploidization history and plant inulin production.</title>
        <authorList>
            <person name="Fan W."/>
            <person name="Wang S."/>
            <person name="Wang H."/>
            <person name="Wang A."/>
            <person name="Jiang F."/>
            <person name="Liu H."/>
            <person name="Zhao H."/>
            <person name="Xu D."/>
            <person name="Zhang Y."/>
        </authorList>
    </citation>
    <scope>NUCLEOTIDE SEQUENCE [LARGE SCALE GENOMIC DNA]</scope>
    <source>
        <strain evidence="2">cv. Niubang</strain>
    </source>
</reference>
<accession>A0ACB9C4Y8</accession>
<sequence length="99" mass="11201">MRVFLAHERSKSHRVYSKEDEGSIKEKVQDQSPGGVEKESAVSTKVEEGVCNLEVSSPNVELLQSSVICETYECCSIEDVKLSVRRREWRSIPLNVFLA</sequence>
<organism evidence="1 2">
    <name type="scientific">Arctium lappa</name>
    <name type="common">Greater burdock</name>
    <name type="synonym">Lappa major</name>
    <dbReference type="NCBI Taxonomy" id="4217"/>
    <lineage>
        <taxon>Eukaryota</taxon>
        <taxon>Viridiplantae</taxon>
        <taxon>Streptophyta</taxon>
        <taxon>Embryophyta</taxon>
        <taxon>Tracheophyta</taxon>
        <taxon>Spermatophyta</taxon>
        <taxon>Magnoliopsida</taxon>
        <taxon>eudicotyledons</taxon>
        <taxon>Gunneridae</taxon>
        <taxon>Pentapetalae</taxon>
        <taxon>asterids</taxon>
        <taxon>campanulids</taxon>
        <taxon>Asterales</taxon>
        <taxon>Asteraceae</taxon>
        <taxon>Carduoideae</taxon>
        <taxon>Cardueae</taxon>
        <taxon>Arctiinae</taxon>
        <taxon>Arctium</taxon>
    </lineage>
</organism>
<protein>
    <submittedName>
        <fullName evidence="1">Uncharacterized protein</fullName>
    </submittedName>
</protein>
<dbReference type="EMBL" id="CM042051">
    <property type="protein sequence ID" value="KAI3729337.1"/>
    <property type="molecule type" value="Genomic_DNA"/>
</dbReference>
<evidence type="ECO:0000313" key="1">
    <source>
        <dbReference type="EMBL" id="KAI3729337.1"/>
    </source>
</evidence>